<organism evidence="7 8">
    <name type="scientific">Panacibacter ginsenosidivorans</name>
    <dbReference type="NCBI Taxonomy" id="1813871"/>
    <lineage>
        <taxon>Bacteria</taxon>
        <taxon>Pseudomonadati</taxon>
        <taxon>Bacteroidota</taxon>
        <taxon>Chitinophagia</taxon>
        <taxon>Chitinophagales</taxon>
        <taxon>Chitinophagaceae</taxon>
        <taxon>Panacibacter</taxon>
    </lineage>
</organism>
<evidence type="ECO:0000256" key="4">
    <source>
        <dbReference type="PROSITE-ProRule" id="PRU00433"/>
    </source>
</evidence>
<evidence type="ECO:0000256" key="3">
    <source>
        <dbReference type="ARBA" id="ARBA00023004"/>
    </source>
</evidence>
<feature type="signal peptide" evidence="5">
    <location>
        <begin position="1"/>
        <end position="22"/>
    </location>
</feature>
<dbReference type="RefSeq" id="WP_147188603.1">
    <property type="nucleotide sequence ID" value="NZ_CP042435.1"/>
</dbReference>
<dbReference type="GO" id="GO:0020037">
    <property type="term" value="F:heme binding"/>
    <property type="evidence" value="ECO:0007669"/>
    <property type="project" value="InterPro"/>
</dbReference>
<dbReference type="GO" id="GO:0009055">
    <property type="term" value="F:electron transfer activity"/>
    <property type="evidence" value="ECO:0007669"/>
    <property type="project" value="InterPro"/>
</dbReference>
<keyword evidence="3 4" id="KW-0408">Iron</keyword>
<proteinExistence type="predicted"/>
<feature type="domain" description="Cytochrome c" evidence="6">
    <location>
        <begin position="42"/>
        <end position="113"/>
    </location>
</feature>
<accession>A0A5B8V7B3</accession>
<dbReference type="GO" id="GO:0046872">
    <property type="term" value="F:metal ion binding"/>
    <property type="evidence" value="ECO:0007669"/>
    <property type="project" value="UniProtKB-KW"/>
</dbReference>
<evidence type="ECO:0000256" key="2">
    <source>
        <dbReference type="ARBA" id="ARBA00022723"/>
    </source>
</evidence>
<reference evidence="7 8" key="1">
    <citation type="journal article" date="2016" name="Int. J. Syst. Evol. Microbiol.">
        <title>Panacibacter ginsenosidivorans gen. nov., sp. nov., with ginsenoside converting activity isolated from soil of a ginseng field.</title>
        <authorList>
            <person name="Siddiqi M.Z."/>
            <person name="Muhammad Shafi S."/>
            <person name="Choi K.D."/>
            <person name="Im W.T."/>
        </authorList>
    </citation>
    <scope>NUCLEOTIDE SEQUENCE [LARGE SCALE GENOMIC DNA]</scope>
    <source>
        <strain evidence="7 8">Gsoil1550</strain>
    </source>
</reference>
<evidence type="ECO:0000313" key="7">
    <source>
        <dbReference type="EMBL" id="QEC66803.1"/>
    </source>
</evidence>
<evidence type="ECO:0000259" key="6">
    <source>
        <dbReference type="PROSITE" id="PS51007"/>
    </source>
</evidence>
<keyword evidence="8" id="KW-1185">Reference proteome</keyword>
<dbReference type="AlphaFoldDB" id="A0A5B8V7B3"/>
<evidence type="ECO:0000256" key="5">
    <source>
        <dbReference type="SAM" id="SignalP"/>
    </source>
</evidence>
<protein>
    <recommendedName>
        <fullName evidence="6">Cytochrome c domain-containing protein</fullName>
    </recommendedName>
</protein>
<feature type="chain" id="PRO_5023024794" description="Cytochrome c domain-containing protein" evidence="5">
    <location>
        <begin position="23"/>
        <end position="113"/>
    </location>
</feature>
<dbReference type="OrthoDB" id="679921at2"/>
<keyword evidence="1 4" id="KW-0349">Heme</keyword>
<dbReference type="InterPro" id="IPR036909">
    <property type="entry name" value="Cyt_c-like_dom_sf"/>
</dbReference>
<dbReference type="SUPFAM" id="SSF46626">
    <property type="entry name" value="Cytochrome c"/>
    <property type="match status" value="1"/>
</dbReference>
<evidence type="ECO:0000313" key="8">
    <source>
        <dbReference type="Proteomes" id="UP000321533"/>
    </source>
</evidence>
<name>A0A5B8V7B3_9BACT</name>
<dbReference type="InterPro" id="IPR009056">
    <property type="entry name" value="Cyt_c-like_dom"/>
</dbReference>
<sequence>MKKIILITIIALFTGCATVKLATPSQTDVDRVSSKYPGYSLTDLNHGKMLFEQHCADCHRLKDPTKRSEEQWETVVPKMVRNVNKKEGNVLDTNGEQAILKYLVTMSDSKATK</sequence>
<keyword evidence="5" id="KW-0732">Signal</keyword>
<dbReference type="KEGG" id="pgin:FRZ67_05610"/>
<evidence type="ECO:0000256" key="1">
    <source>
        <dbReference type="ARBA" id="ARBA00022617"/>
    </source>
</evidence>
<gene>
    <name evidence="7" type="ORF">FRZ67_05610</name>
</gene>
<dbReference type="Proteomes" id="UP000321533">
    <property type="component" value="Chromosome"/>
</dbReference>
<dbReference type="PROSITE" id="PS51257">
    <property type="entry name" value="PROKAR_LIPOPROTEIN"/>
    <property type="match status" value="1"/>
</dbReference>
<dbReference type="Gene3D" id="1.10.760.10">
    <property type="entry name" value="Cytochrome c-like domain"/>
    <property type="match status" value="1"/>
</dbReference>
<keyword evidence="2 4" id="KW-0479">Metal-binding</keyword>
<dbReference type="PROSITE" id="PS51007">
    <property type="entry name" value="CYTC"/>
    <property type="match status" value="1"/>
</dbReference>
<dbReference type="EMBL" id="CP042435">
    <property type="protein sequence ID" value="QEC66803.1"/>
    <property type="molecule type" value="Genomic_DNA"/>
</dbReference>